<protein>
    <recommendedName>
        <fullName evidence="2">YbaK/aminoacyl-tRNA synthetase-associated domain-containing protein</fullName>
    </recommendedName>
</protein>
<reference evidence="3 4" key="1">
    <citation type="journal article" date="2016" name="Nat. Commun.">
        <title>Thousands of microbial genomes shed light on interconnected biogeochemical processes in an aquifer system.</title>
        <authorList>
            <person name="Anantharaman K."/>
            <person name="Brown C.T."/>
            <person name="Hug L.A."/>
            <person name="Sharon I."/>
            <person name="Castelle C.J."/>
            <person name="Probst A.J."/>
            <person name="Thomas B.C."/>
            <person name="Singh A."/>
            <person name="Wilkins M.J."/>
            <person name="Karaoz U."/>
            <person name="Brodie E.L."/>
            <person name="Williams K.H."/>
            <person name="Hubbard S.S."/>
            <person name="Banfield J.F."/>
        </authorList>
    </citation>
    <scope>NUCLEOTIDE SEQUENCE [LARGE SCALE GENOMIC DNA]</scope>
</reference>
<dbReference type="GO" id="GO:0002161">
    <property type="term" value="F:aminoacyl-tRNA deacylase activity"/>
    <property type="evidence" value="ECO:0007669"/>
    <property type="project" value="InterPro"/>
</dbReference>
<feature type="domain" description="YbaK/aminoacyl-tRNA synthetase-associated" evidence="2">
    <location>
        <begin position="27"/>
        <end position="152"/>
    </location>
</feature>
<dbReference type="PANTHER" id="PTHR30411">
    <property type="entry name" value="CYTOPLASMIC PROTEIN"/>
    <property type="match status" value="1"/>
</dbReference>
<comment type="caution">
    <text evidence="3">The sequence shown here is derived from an EMBL/GenBank/DDBJ whole genome shotgun (WGS) entry which is preliminary data.</text>
</comment>
<evidence type="ECO:0000313" key="3">
    <source>
        <dbReference type="EMBL" id="OGF40212.1"/>
    </source>
</evidence>
<dbReference type="PANTHER" id="PTHR30411:SF9">
    <property type="entry name" value="MULTIFUNCTIONAL SER_THR-TRNA DEACYLASE PROXP-Y"/>
    <property type="match status" value="1"/>
</dbReference>
<dbReference type="InterPro" id="IPR036754">
    <property type="entry name" value="YbaK/aa-tRNA-synt-asso_dom_sf"/>
</dbReference>
<dbReference type="Proteomes" id="UP000177579">
    <property type="component" value="Unassembled WGS sequence"/>
</dbReference>
<dbReference type="Gene3D" id="3.90.960.10">
    <property type="entry name" value="YbaK/aminoacyl-tRNA synthetase-associated domain"/>
    <property type="match status" value="1"/>
</dbReference>
<feature type="compositionally biased region" description="Basic residues" evidence="1">
    <location>
        <begin position="168"/>
        <end position="191"/>
    </location>
</feature>
<feature type="region of interest" description="Disordered" evidence="1">
    <location>
        <begin position="168"/>
        <end position="213"/>
    </location>
</feature>
<proteinExistence type="predicted"/>
<dbReference type="AlphaFoldDB" id="A0A1F5TMM0"/>
<evidence type="ECO:0000313" key="4">
    <source>
        <dbReference type="Proteomes" id="UP000177579"/>
    </source>
</evidence>
<evidence type="ECO:0000259" key="2">
    <source>
        <dbReference type="Pfam" id="PF04073"/>
    </source>
</evidence>
<evidence type="ECO:0000256" key="1">
    <source>
        <dbReference type="SAM" id="MobiDB-lite"/>
    </source>
</evidence>
<dbReference type="SUPFAM" id="SSF55826">
    <property type="entry name" value="YbaK/ProRS associated domain"/>
    <property type="match status" value="1"/>
</dbReference>
<accession>A0A1F5TMM0</accession>
<gene>
    <name evidence="3" type="ORF">A2531_04635</name>
</gene>
<organism evidence="3 4">
    <name type="scientific">Candidatus Falkowbacteria bacterium RIFOXYD2_FULL_34_120</name>
    <dbReference type="NCBI Taxonomy" id="1798007"/>
    <lineage>
        <taxon>Bacteria</taxon>
        <taxon>Candidatus Falkowiibacteriota</taxon>
    </lineage>
</organism>
<dbReference type="EMBL" id="MFGO01000033">
    <property type="protein sequence ID" value="OGF40212.1"/>
    <property type="molecule type" value="Genomic_DNA"/>
</dbReference>
<dbReference type="InterPro" id="IPR007214">
    <property type="entry name" value="YbaK/aa-tRNA-synth-assoc-dom"/>
</dbReference>
<sequence length="213" mass="24189">MGKKTKISDKLIKYLEKVGVGHNILEHRTVYTAIDAAATMKKKLNEIAKSLLIKADKDYYLVLVPADNNIDFEKLKKVIGKKHQKDIKTIMIPGEKMVNNALKIKMNTLTAFGKMHKLAMIIDKRFEKLKKAVFASGSNNHSIEMAIKDFIKIEEPVIGGFGVKKKIKKQAVTKPKSRKTKTAKKQVKSRKSVNPARRSFNERKSIAKRMVKK</sequence>
<dbReference type="CDD" id="cd04332">
    <property type="entry name" value="YbaK_like"/>
    <property type="match status" value="1"/>
</dbReference>
<name>A0A1F5TMM0_9BACT</name>
<dbReference type="Pfam" id="PF04073">
    <property type="entry name" value="tRNA_edit"/>
    <property type="match status" value="1"/>
</dbReference>